<feature type="compositionally biased region" description="Polar residues" evidence="1">
    <location>
        <begin position="1"/>
        <end position="16"/>
    </location>
</feature>
<sequence length="175" mass="19120">MGTTSVRRNLFNSNLSKRAVSSVPPMQGASNNSFNIQSSSHPSSSETNPSSSNNARSTDSDEIVVKDKNGSYKLDIPVLPVIVNEDGEEIEGFDEGHNGGGPGSAVDSTGETELGGREKERIEASLIEMMCRNRNRQMSSDPAEIYNLVQQSLRNKVAALDEDNWMYEPEVEPRV</sequence>
<evidence type="ECO:0000313" key="3">
    <source>
        <dbReference type="Proteomes" id="UP000094569"/>
    </source>
</evidence>
<evidence type="ECO:0000313" key="2">
    <source>
        <dbReference type="EMBL" id="ODM20452.1"/>
    </source>
</evidence>
<dbReference type="EMBL" id="JXNT01000003">
    <property type="protein sequence ID" value="ODM20452.1"/>
    <property type="molecule type" value="Genomic_DNA"/>
</dbReference>
<reference evidence="2 3" key="1">
    <citation type="journal article" date="2016" name="BMC Genomics">
        <title>Comparative genomic and transcriptomic analyses of the Fuzhuan brick tea-fermentation fungus Aspergillus cristatus.</title>
        <authorList>
            <person name="Ge Y."/>
            <person name="Wang Y."/>
            <person name="Liu Y."/>
            <person name="Tan Y."/>
            <person name="Ren X."/>
            <person name="Zhang X."/>
            <person name="Hyde K.D."/>
            <person name="Liu Y."/>
            <person name="Liu Z."/>
        </authorList>
    </citation>
    <scope>NUCLEOTIDE SEQUENCE [LARGE SCALE GENOMIC DNA]</scope>
    <source>
        <strain evidence="2 3">GZAAS20.1005</strain>
    </source>
</reference>
<feature type="compositionally biased region" description="Low complexity" evidence="1">
    <location>
        <begin position="32"/>
        <end position="54"/>
    </location>
</feature>
<feature type="region of interest" description="Disordered" evidence="1">
    <location>
        <begin position="1"/>
        <end position="69"/>
    </location>
</feature>
<comment type="caution">
    <text evidence="2">The sequence shown here is derived from an EMBL/GenBank/DDBJ whole genome shotgun (WGS) entry which is preliminary data.</text>
</comment>
<accession>A0A1E3BHK6</accession>
<keyword evidence="3" id="KW-1185">Reference proteome</keyword>
<name>A0A1E3BHK6_ASPCR</name>
<dbReference type="AlphaFoldDB" id="A0A1E3BHK6"/>
<dbReference type="OrthoDB" id="4188844at2759"/>
<dbReference type="Proteomes" id="UP000094569">
    <property type="component" value="Unassembled WGS sequence"/>
</dbReference>
<evidence type="ECO:0000256" key="1">
    <source>
        <dbReference type="SAM" id="MobiDB-lite"/>
    </source>
</evidence>
<dbReference type="VEuPathDB" id="FungiDB:SI65_03505"/>
<feature type="region of interest" description="Disordered" evidence="1">
    <location>
        <begin position="85"/>
        <end position="118"/>
    </location>
</feature>
<gene>
    <name evidence="2" type="ORF">SI65_03505</name>
</gene>
<proteinExistence type="predicted"/>
<organism evidence="2 3">
    <name type="scientific">Aspergillus cristatus</name>
    <name type="common">Chinese Fuzhuan brick tea-fermentation fungus</name>
    <name type="synonym">Eurotium cristatum</name>
    <dbReference type="NCBI Taxonomy" id="573508"/>
    <lineage>
        <taxon>Eukaryota</taxon>
        <taxon>Fungi</taxon>
        <taxon>Dikarya</taxon>
        <taxon>Ascomycota</taxon>
        <taxon>Pezizomycotina</taxon>
        <taxon>Eurotiomycetes</taxon>
        <taxon>Eurotiomycetidae</taxon>
        <taxon>Eurotiales</taxon>
        <taxon>Aspergillaceae</taxon>
        <taxon>Aspergillus</taxon>
        <taxon>Aspergillus subgen. Aspergillus</taxon>
    </lineage>
</organism>
<protein>
    <submittedName>
        <fullName evidence="2">Uncharacterized protein</fullName>
    </submittedName>
</protein>